<feature type="compositionally biased region" description="Polar residues" evidence="1">
    <location>
        <begin position="1"/>
        <end position="16"/>
    </location>
</feature>
<feature type="compositionally biased region" description="Basic and acidic residues" evidence="1">
    <location>
        <begin position="33"/>
        <end position="55"/>
    </location>
</feature>
<comment type="caution">
    <text evidence="2">The sequence shown here is derived from an EMBL/GenBank/DDBJ whole genome shotgun (WGS) entry which is preliminary data.</text>
</comment>
<reference evidence="2" key="1">
    <citation type="submission" date="2022-08" db="EMBL/GenBank/DDBJ databases">
        <title>Novel sulphate-reducing endosymbionts in the free-living metamonad Anaeramoeba.</title>
        <authorList>
            <person name="Jerlstrom-Hultqvist J."/>
            <person name="Cepicka I."/>
            <person name="Gallot-Lavallee L."/>
            <person name="Salas-Leiva D."/>
            <person name="Curtis B.A."/>
            <person name="Zahonova K."/>
            <person name="Pipaliya S."/>
            <person name="Dacks J."/>
            <person name="Roger A.J."/>
        </authorList>
    </citation>
    <scope>NUCLEOTIDE SEQUENCE</scope>
    <source>
        <strain evidence="2">Busselton2</strain>
    </source>
</reference>
<dbReference type="Gene3D" id="3.90.70.10">
    <property type="entry name" value="Cysteine proteinases"/>
    <property type="match status" value="2"/>
</dbReference>
<dbReference type="Proteomes" id="UP001146793">
    <property type="component" value="Unassembled WGS sequence"/>
</dbReference>
<evidence type="ECO:0000313" key="3">
    <source>
        <dbReference type="Proteomes" id="UP001146793"/>
    </source>
</evidence>
<dbReference type="GO" id="GO:0016787">
    <property type="term" value="F:hydrolase activity"/>
    <property type="evidence" value="ECO:0007669"/>
    <property type="project" value="UniProtKB-KW"/>
</dbReference>
<dbReference type="InterPro" id="IPR038765">
    <property type="entry name" value="Papain-like_cys_pep_sf"/>
</dbReference>
<sequence length="774" mass="91550">MSTKENFNNKEVGSQTNNNEKGNKNEIEIEIEKEEKEKEKEKKDQESKQNNKCIDENESQIEEENLTPITTFVEKEYSDAFCSTLLFLLHSIPVETAFKKNIFLWEINRTNKLGVSGVLVESFLELYCSYWHSNIKKISLSRFFDKPKLDPLHKKTPKAFDLAFVEYFLNVLHQDLNRITEVPSTIKYRKQGNRSFYSIGNEYWKKHQCFDDSLIEEMFAVQLKKENQCMCCFRNGYDFPIKYTMELELPKYKKNEFNITFIFQDPEKISTRYFFIMEEEITFKNFKKKIGKLSGISVNKILLVEIFHSRIYRKLESDLDIQNINGNEIIVGYELNNENCLGGSKKQKGDMVSIQIFNYKNNNMKKLFNGKLKNSMILYPLLLELPLGEISYQKIYEMIFNKLKYFFTTECIKKFSDLIDKERKKKIQEDRNIIIENNEDIPDEIEKGGANIFNKQTNKKGKGTEKESGNNEISMASELSENNILIEKTTNNKPSANSEDAEEKKNDNLKSSKKLQYHISKTKANLLETGFNENEISPLFILYEMNPNSNGIKKKLNTSEKIIITEETILSIIWNPVLFFNSKDSIIKISDIILFKKNNFYKKFESRIIMNNNLNKFNINNSYEEWEYITLIDILTDLYRKEKQEKKIQWECIHCGTKTLPITNTKIFLTSESIVFCIDRKFDSKNQNMRPIKFPMVLDLAPFILEKTPKFTKYYLSSFVVYRHDISQYNFYAYNPIHKSWFQYSPNKFRKIENIENELHPQVSMIIYQLEKNY</sequence>
<protein>
    <submittedName>
        <fullName evidence="2">Ubiquitin carboxyl-terminal hydrolase</fullName>
    </submittedName>
</protein>
<dbReference type="EMBL" id="JANTQA010000012">
    <property type="protein sequence ID" value="KAJ3449429.1"/>
    <property type="molecule type" value="Genomic_DNA"/>
</dbReference>
<proteinExistence type="predicted"/>
<feature type="compositionally biased region" description="Polar residues" evidence="1">
    <location>
        <begin position="489"/>
        <end position="498"/>
    </location>
</feature>
<feature type="region of interest" description="Disordered" evidence="1">
    <location>
        <begin position="1"/>
        <end position="58"/>
    </location>
</feature>
<gene>
    <name evidence="2" type="ORF">M0812_05577</name>
</gene>
<evidence type="ECO:0000313" key="2">
    <source>
        <dbReference type="EMBL" id="KAJ3449429.1"/>
    </source>
</evidence>
<keyword evidence="2" id="KW-0378">Hydrolase</keyword>
<feature type="region of interest" description="Disordered" evidence="1">
    <location>
        <begin position="489"/>
        <end position="509"/>
    </location>
</feature>
<evidence type="ECO:0000256" key="1">
    <source>
        <dbReference type="SAM" id="MobiDB-lite"/>
    </source>
</evidence>
<dbReference type="SUPFAM" id="SSF54001">
    <property type="entry name" value="Cysteine proteinases"/>
    <property type="match status" value="1"/>
</dbReference>
<accession>A0AAV8A5B0</accession>
<feature type="region of interest" description="Disordered" evidence="1">
    <location>
        <begin position="451"/>
        <end position="471"/>
    </location>
</feature>
<dbReference type="AlphaFoldDB" id="A0AAV8A5B0"/>
<name>A0AAV8A5B0_9EUKA</name>
<organism evidence="2 3">
    <name type="scientific">Anaeramoeba flamelloides</name>
    <dbReference type="NCBI Taxonomy" id="1746091"/>
    <lineage>
        <taxon>Eukaryota</taxon>
        <taxon>Metamonada</taxon>
        <taxon>Anaeramoebidae</taxon>
        <taxon>Anaeramoeba</taxon>
    </lineage>
</organism>